<evidence type="ECO:0000313" key="3">
    <source>
        <dbReference type="Proteomes" id="UP000184330"/>
    </source>
</evidence>
<evidence type="ECO:0000256" key="1">
    <source>
        <dbReference type="SAM" id="MobiDB-lite"/>
    </source>
</evidence>
<dbReference type="AlphaFoldDB" id="A0A1L7X372"/>
<feature type="region of interest" description="Disordered" evidence="1">
    <location>
        <begin position="1"/>
        <end position="22"/>
    </location>
</feature>
<keyword evidence="3" id="KW-1185">Reference proteome</keyword>
<proteinExistence type="predicted"/>
<feature type="compositionally biased region" description="Low complexity" evidence="1">
    <location>
        <begin position="1"/>
        <end position="15"/>
    </location>
</feature>
<name>A0A1L7X372_9HELO</name>
<dbReference type="EMBL" id="FJOG01000014">
    <property type="protein sequence ID" value="CZR59483.1"/>
    <property type="molecule type" value="Genomic_DNA"/>
</dbReference>
<accession>A0A1L7X372</accession>
<dbReference type="Proteomes" id="UP000184330">
    <property type="component" value="Unassembled WGS sequence"/>
</dbReference>
<gene>
    <name evidence="2" type="ORF">PAC_09375</name>
</gene>
<protein>
    <submittedName>
        <fullName evidence="2">Uncharacterized protein</fullName>
    </submittedName>
</protein>
<dbReference type="OrthoDB" id="10412257at2759"/>
<sequence length="434" mass="48361">MATSSSSSPLTALAPHRTAFNTGRDPRPSASFFTTTYFFELVLETCSSSNLFLCPDLVILNMATTANPNEAPLGNAYPIKDQKVPERGYLFNFGDFQAIGYTMSMDDVGSGHYVSFTAVNVCNLHWERKQLGSQRLVMALAINGQRLPDGTFMASHPLLSSKDAAVAEFYKLEAAAGLLEAEIKAKYAEYSNERSRQGFAVLPLPTFGMDTVTCPRHASFEKQFDVFRAARLMSADVVEGGEGYYEVYNALESSGRPPVIGKWNTYDISGTMEARVIARKAHGQWWLTTYFEQAVLQVQGRMQEKVIIENELINPKAKAYDFTSLPDTTEDKCVYYTGLIDCQTSDVPTWLPGTEKKTPAQQWSCAVKAADDRICKYLKFGLKWEAHAAREYTNSLTRRGFTRNIAIDKILEVYLEGLAKEEKSATKAKKSKKA</sequence>
<organism evidence="2 3">
    <name type="scientific">Phialocephala subalpina</name>
    <dbReference type="NCBI Taxonomy" id="576137"/>
    <lineage>
        <taxon>Eukaryota</taxon>
        <taxon>Fungi</taxon>
        <taxon>Dikarya</taxon>
        <taxon>Ascomycota</taxon>
        <taxon>Pezizomycotina</taxon>
        <taxon>Leotiomycetes</taxon>
        <taxon>Helotiales</taxon>
        <taxon>Mollisiaceae</taxon>
        <taxon>Phialocephala</taxon>
        <taxon>Phialocephala fortinii species complex</taxon>
    </lineage>
</organism>
<reference evidence="2 3" key="1">
    <citation type="submission" date="2016-03" db="EMBL/GenBank/DDBJ databases">
        <authorList>
            <person name="Ploux O."/>
        </authorList>
    </citation>
    <scope>NUCLEOTIDE SEQUENCE [LARGE SCALE GENOMIC DNA]</scope>
    <source>
        <strain evidence="2 3">UAMH 11012</strain>
    </source>
</reference>
<evidence type="ECO:0000313" key="2">
    <source>
        <dbReference type="EMBL" id="CZR59483.1"/>
    </source>
</evidence>